<name>A0A0D7B906_9AGAR</name>
<proteinExistence type="predicted"/>
<gene>
    <name evidence="1" type="ORF">CYLTODRAFT_411408</name>
</gene>
<dbReference type="Proteomes" id="UP000054007">
    <property type="component" value="Unassembled WGS sequence"/>
</dbReference>
<reference evidence="1 2" key="1">
    <citation type="journal article" date="2015" name="Fungal Genet. Biol.">
        <title>Evolution of novel wood decay mechanisms in Agaricales revealed by the genome sequences of Fistulina hepatica and Cylindrobasidium torrendii.</title>
        <authorList>
            <person name="Floudas D."/>
            <person name="Held B.W."/>
            <person name="Riley R."/>
            <person name="Nagy L.G."/>
            <person name="Koehler G."/>
            <person name="Ransdell A.S."/>
            <person name="Younus H."/>
            <person name="Chow J."/>
            <person name="Chiniquy J."/>
            <person name="Lipzen A."/>
            <person name="Tritt A."/>
            <person name="Sun H."/>
            <person name="Haridas S."/>
            <person name="LaButti K."/>
            <person name="Ohm R.A."/>
            <person name="Kues U."/>
            <person name="Blanchette R.A."/>
            <person name="Grigoriev I.V."/>
            <person name="Minto R.E."/>
            <person name="Hibbett D.S."/>
        </authorList>
    </citation>
    <scope>NUCLEOTIDE SEQUENCE [LARGE SCALE GENOMIC DNA]</scope>
    <source>
        <strain evidence="1 2">FP15055 ss-10</strain>
    </source>
</reference>
<protein>
    <submittedName>
        <fullName evidence="1">Uncharacterized protein</fullName>
    </submittedName>
</protein>
<sequence length="381" mass="43055">MSCEAELAKQGISHLRTGSLQRWLNNSQASGTHSGCWVTQNPRTRSSVIGMKPERNGEVTYLRSTQAIVESSYAMLGYAFGLPWNQLGIKPFRNGIQDPSENEGAQQFNRFQLEMLGKRVYGKQSIALNKPSNALRTWIAGRRFCTYISCGDTEHDGCDQCLFTLRSGLFISTSMSGSRYRGVKSGEPVNARSYYSSKKITVSYCGPQNAGHLSPWGKPIESTESRINPSRAYDMWIALYMEYINLLLTLGKYDIYYTMVSGVRQCLFKCGDWGLLTDRSKSETTRKPGGHKVRILRTQRSLFSSFVSDRSRGGFIKASASENRNRFLEMLRIMYYYLVRPIGKAPLYWLSYPGIQNNGASVSIYVLRYILSLVADKFTLV</sequence>
<accession>A0A0D7B906</accession>
<keyword evidence="2" id="KW-1185">Reference proteome</keyword>
<evidence type="ECO:0000313" key="1">
    <source>
        <dbReference type="EMBL" id="KIY67058.1"/>
    </source>
</evidence>
<dbReference type="AlphaFoldDB" id="A0A0D7B906"/>
<organism evidence="1 2">
    <name type="scientific">Cylindrobasidium torrendii FP15055 ss-10</name>
    <dbReference type="NCBI Taxonomy" id="1314674"/>
    <lineage>
        <taxon>Eukaryota</taxon>
        <taxon>Fungi</taxon>
        <taxon>Dikarya</taxon>
        <taxon>Basidiomycota</taxon>
        <taxon>Agaricomycotina</taxon>
        <taxon>Agaricomycetes</taxon>
        <taxon>Agaricomycetidae</taxon>
        <taxon>Agaricales</taxon>
        <taxon>Marasmiineae</taxon>
        <taxon>Physalacriaceae</taxon>
        <taxon>Cylindrobasidium</taxon>
    </lineage>
</organism>
<evidence type="ECO:0000313" key="2">
    <source>
        <dbReference type="Proteomes" id="UP000054007"/>
    </source>
</evidence>
<dbReference type="EMBL" id="KN880536">
    <property type="protein sequence ID" value="KIY67058.1"/>
    <property type="molecule type" value="Genomic_DNA"/>
</dbReference>